<dbReference type="InterPro" id="IPR050624">
    <property type="entry name" value="HTH-type_Tx_Regulator"/>
</dbReference>
<evidence type="ECO:0000256" key="1">
    <source>
        <dbReference type="ARBA" id="ARBA00023125"/>
    </source>
</evidence>
<gene>
    <name evidence="4" type="ORF">FD19_GL001939</name>
</gene>
<keyword evidence="1 2" id="KW-0238">DNA-binding</keyword>
<dbReference type="Proteomes" id="UP000051789">
    <property type="component" value="Unassembled WGS sequence"/>
</dbReference>
<dbReference type="SUPFAM" id="SSF46689">
    <property type="entry name" value="Homeodomain-like"/>
    <property type="match status" value="1"/>
</dbReference>
<dbReference type="AlphaFoldDB" id="A0A0R2C469"/>
<keyword evidence="5" id="KW-1185">Reference proteome</keyword>
<dbReference type="PANTHER" id="PTHR43479:SF11">
    <property type="entry name" value="ACREF_ENVCD OPERON REPRESSOR-RELATED"/>
    <property type="match status" value="1"/>
</dbReference>
<dbReference type="PANTHER" id="PTHR43479">
    <property type="entry name" value="ACREF/ENVCD OPERON REPRESSOR-RELATED"/>
    <property type="match status" value="1"/>
</dbReference>
<dbReference type="InterPro" id="IPR009057">
    <property type="entry name" value="Homeodomain-like_sf"/>
</dbReference>
<proteinExistence type="predicted"/>
<feature type="domain" description="HTH tetR-type" evidence="3">
    <location>
        <begin position="1"/>
        <end position="55"/>
    </location>
</feature>
<comment type="caution">
    <text evidence="4">The sequence shown here is derived from an EMBL/GenBank/DDBJ whole genome shotgun (WGS) entry which is preliminary data.</text>
</comment>
<dbReference type="EMBL" id="AYZK01000009">
    <property type="protein sequence ID" value="KRM86509.1"/>
    <property type="molecule type" value="Genomic_DNA"/>
</dbReference>
<name>A0A0R2C469_9LACO</name>
<sequence>MMAAAKTEFTRAVFAKASISNIIELAGVPRGSFYQYFEDKQDIFYYLLETEGQRFVDAFKAIVEAHHGDFFASVTEFFDVTIDRLLEGDDAPFFRNVFSNMNFKSASHAAFGENVHRHGAGRRYLQEHIDFSGLRVTNNQQKELLFRTTMGGFAQSLAYFYNHQEGEHPDTVAKVKERMAWLLDWLQHGVLLKGESHA</sequence>
<evidence type="ECO:0000313" key="4">
    <source>
        <dbReference type="EMBL" id="KRM86509.1"/>
    </source>
</evidence>
<dbReference type="Gene3D" id="1.10.357.10">
    <property type="entry name" value="Tetracycline Repressor, domain 2"/>
    <property type="match status" value="1"/>
</dbReference>
<dbReference type="PROSITE" id="PS50977">
    <property type="entry name" value="HTH_TETR_2"/>
    <property type="match status" value="1"/>
</dbReference>
<reference evidence="4 5" key="1">
    <citation type="journal article" date="2015" name="Genome Announc.">
        <title>Expanding the biotechnology potential of lactobacilli through comparative genomics of 213 strains and associated genera.</title>
        <authorList>
            <person name="Sun Z."/>
            <person name="Harris H.M."/>
            <person name="McCann A."/>
            <person name="Guo C."/>
            <person name="Argimon S."/>
            <person name="Zhang W."/>
            <person name="Yang X."/>
            <person name="Jeffery I.B."/>
            <person name="Cooney J.C."/>
            <person name="Kagawa T.F."/>
            <person name="Liu W."/>
            <person name="Song Y."/>
            <person name="Salvetti E."/>
            <person name="Wrobel A."/>
            <person name="Rasinkangas P."/>
            <person name="Parkhill J."/>
            <person name="Rea M.C."/>
            <person name="O'Sullivan O."/>
            <person name="Ritari J."/>
            <person name="Douillard F.P."/>
            <person name="Paul Ross R."/>
            <person name="Yang R."/>
            <person name="Briner A.E."/>
            <person name="Felis G.E."/>
            <person name="de Vos W.M."/>
            <person name="Barrangou R."/>
            <person name="Klaenhammer T.R."/>
            <person name="Caufield P.W."/>
            <person name="Cui Y."/>
            <person name="Zhang H."/>
            <person name="O'Toole P.W."/>
        </authorList>
    </citation>
    <scope>NUCLEOTIDE SEQUENCE [LARGE SCALE GENOMIC DNA]</scope>
    <source>
        <strain evidence="4 5">DSM 22698</strain>
    </source>
</reference>
<organism evidence="4 5">
    <name type="scientific">Lacticaseibacillus thailandensis DSM 22698 = JCM 13996</name>
    <dbReference type="NCBI Taxonomy" id="1423810"/>
    <lineage>
        <taxon>Bacteria</taxon>
        <taxon>Bacillati</taxon>
        <taxon>Bacillota</taxon>
        <taxon>Bacilli</taxon>
        <taxon>Lactobacillales</taxon>
        <taxon>Lactobacillaceae</taxon>
        <taxon>Lacticaseibacillus</taxon>
    </lineage>
</organism>
<dbReference type="GO" id="GO:0003677">
    <property type="term" value="F:DNA binding"/>
    <property type="evidence" value="ECO:0007669"/>
    <property type="project" value="UniProtKB-UniRule"/>
</dbReference>
<feature type="DNA-binding region" description="H-T-H motif" evidence="2">
    <location>
        <begin position="18"/>
        <end position="37"/>
    </location>
</feature>
<protein>
    <submittedName>
        <fullName evidence="4">Transcriptional regulator</fullName>
    </submittedName>
</protein>
<evidence type="ECO:0000313" key="5">
    <source>
        <dbReference type="Proteomes" id="UP000051789"/>
    </source>
</evidence>
<accession>A0A0R2C469</accession>
<dbReference type="STRING" id="1423810.FD19_GL001939"/>
<dbReference type="PATRIC" id="fig|1423810.4.peg.1989"/>
<dbReference type="Pfam" id="PF00440">
    <property type="entry name" value="TetR_N"/>
    <property type="match status" value="1"/>
</dbReference>
<dbReference type="Pfam" id="PF17924">
    <property type="entry name" value="TetR_C_19"/>
    <property type="match status" value="1"/>
</dbReference>
<evidence type="ECO:0000256" key="2">
    <source>
        <dbReference type="PROSITE-ProRule" id="PRU00335"/>
    </source>
</evidence>
<dbReference type="InterPro" id="IPR001647">
    <property type="entry name" value="HTH_TetR"/>
</dbReference>
<evidence type="ECO:0000259" key="3">
    <source>
        <dbReference type="PROSITE" id="PS50977"/>
    </source>
</evidence>